<dbReference type="Gene3D" id="3.90.180.10">
    <property type="entry name" value="Medium-chain alcohol dehydrogenases, catalytic domain"/>
    <property type="match status" value="1"/>
</dbReference>
<organism evidence="6 7">
    <name type="scientific">Aromatoleum tolulyticum</name>
    <dbReference type="NCBI Taxonomy" id="34027"/>
    <lineage>
        <taxon>Bacteria</taxon>
        <taxon>Pseudomonadati</taxon>
        <taxon>Pseudomonadota</taxon>
        <taxon>Betaproteobacteria</taxon>
        <taxon>Rhodocyclales</taxon>
        <taxon>Rhodocyclaceae</taxon>
        <taxon>Aromatoleum</taxon>
    </lineage>
</organism>
<gene>
    <name evidence="6" type="ORF">SAMN05421829_102242</name>
</gene>
<proteinExistence type="inferred from homology"/>
<comment type="cofactor">
    <cofactor evidence="4">
        <name>Zn(2+)</name>
        <dbReference type="ChEBI" id="CHEBI:29105"/>
    </cofactor>
</comment>
<dbReference type="GO" id="GO:0016616">
    <property type="term" value="F:oxidoreductase activity, acting on the CH-OH group of donors, NAD or NADP as acceptor"/>
    <property type="evidence" value="ECO:0007669"/>
    <property type="project" value="UniProtKB-ARBA"/>
</dbReference>
<dbReference type="InterPro" id="IPR020843">
    <property type="entry name" value="ER"/>
</dbReference>
<dbReference type="RefSeq" id="WP_076600753.1">
    <property type="nucleotide sequence ID" value="NZ_FTMD01000002.1"/>
</dbReference>
<evidence type="ECO:0000256" key="4">
    <source>
        <dbReference type="RuleBase" id="RU361277"/>
    </source>
</evidence>
<dbReference type="Pfam" id="PF00107">
    <property type="entry name" value="ADH_zinc_N"/>
    <property type="match status" value="1"/>
</dbReference>
<dbReference type="InterPro" id="IPR036291">
    <property type="entry name" value="NAD(P)-bd_dom_sf"/>
</dbReference>
<accession>A0A1N6PXN4</accession>
<feature type="domain" description="Enoyl reductase (ER)" evidence="5">
    <location>
        <begin position="10"/>
        <end position="336"/>
    </location>
</feature>
<dbReference type="InterPro" id="IPR011032">
    <property type="entry name" value="GroES-like_sf"/>
</dbReference>
<dbReference type="PANTHER" id="PTHR43401">
    <property type="entry name" value="L-THREONINE 3-DEHYDROGENASE"/>
    <property type="match status" value="1"/>
</dbReference>
<dbReference type="AlphaFoldDB" id="A0A1N6PXN4"/>
<dbReference type="InterPro" id="IPR013149">
    <property type="entry name" value="ADH-like_C"/>
</dbReference>
<dbReference type="PANTHER" id="PTHR43401:SF5">
    <property type="entry name" value="ALCOHOL DEHYDROGENASE-RELATED"/>
    <property type="match status" value="1"/>
</dbReference>
<dbReference type="InterPro" id="IPR013154">
    <property type="entry name" value="ADH-like_N"/>
</dbReference>
<evidence type="ECO:0000313" key="7">
    <source>
        <dbReference type="Proteomes" id="UP000186819"/>
    </source>
</evidence>
<dbReference type="Proteomes" id="UP000186819">
    <property type="component" value="Unassembled WGS sequence"/>
</dbReference>
<dbReference type="InterPro" id="IPR002328">
    <property type="entry name" value="ADH_Zn_CS"/>
</dbReference>
<dbReference type="SUPFAM" id="SSF51735">
    <property type="entry name" value="NAD(P)-binding Rossmann-fold domains"/>
    <property type="match status" value="1"/>
</dbReference>
<comment type="similarity">
    <text evidence="4">Belongs to the zinc-containing alcohol dehydrogenase family.</text>
</comment>
<sequence>MRAAVFREAGRPLCIETVPDPVPGPGELVVQVGRSGICGTDLHLTDVRDPKVPPGTVLGHEFAGIVAGLGAGVERFRCGDRVFVLPLRGCGQCASCLAGEPAWCAAVQPCYGGFADYAVVAESSCFALPEALSLADGALLEPLAVALHAVAAAGMRPGARVLVQGAGPIGLGVVFWARRLGAGHITVVEGAPARAALALRMGASVCIAPGDCERDPAAFAMGGAADPEAPELVFECVGKPGLVAQAIAHVRPRGTVVSAGFCMSADTFVPAAANVREARLLFPLGYSARDFAVCAEVLAAGAPEARLMVTATVPLGQLPQVFEQLRSDRTQCKVMVAPLEG</sequence>
<dbReference type="STRING" id="34027.SAMN05421829_102242"/>
<keyword evidence="3" id="KW-0560">Oxidoreductase</keyword>
<evidence type="ECO:0000256" key="2">
    <source>
        <dbReference type="ARBA" id="ARBA00022833"/>
    </source>
</evidence>
<dbReference type="SUPFAM" id="SSF50129">
    <property type="entry name" value="GroES-like"/>
    <property type="match status" value="1"/>
</dbReference>
<dbReference type="EMBL" id="FTMD01000002">
    <property type="protein sequence ID" value="SIQ09025.1"/>
    <property type="molecule type" value="Genomic_DNA"/>
</dbReference>
<keyword evidence="7" id="KW-1185">Reference proteome</keyword>
<evidence type="ECO:0000313" key="6">
    <source>
        <dbReference type="EMBL" id="SIQ09025.1"/>
    </source>
</evidence>
<dbReference type="InterPro" id="IPR050129">
    <property type="entry name" value="Zn_alcohol_dh"/>
</dbReference>
<evidence type="ECO:0000256" key="3">
    <source>
        <dbReference type="ARBA" id="ARBA00023002"/>
    </source>
</evidence>
<evidence type="ECO:0000259" key="5">
    <source>
        <dbReference type="SMART" id="SM00829"/>
    </source>
</evidence>
<protein>
    <submittedName>
        <fullName evidence="6">(R,R)-butanediol dehydrogenase / meso-butanediol dehydrogenase / diacetyl reductase</fullName>
    </submittedName>
</protein>
<keyword evidence="2 4" id="KW-0862">Zinc</keyword>
<name>A0A1N6PXN4_9RHOO</name>
<dbReference type="OrthoDB" id="9771084at2"/>
<dbReference type="GO" id="GO:0008270">
    <property type="term" value="F:zinc ion binding"/>
    <property type="evidence" value="ECO:0007669"/>
    <property type="project" value="InterPro"/>
</dbReference>
<dbReference type="PROSITE" id="PS00059">
    <property type="entry name" value="ADH_ZINC"/>
    <property type="match status" value="1"/>
</dbReference>
<dbReference type="Pfam" id="PF08240">
    <property type="entry name" value="ADH_N"/>
    <property type="match status" value="1"/>
</dbReference>
<evidence type="ECO:0000256" key="1">
    <source>
        <dbReference type="ARBA" id="ARBA00022723"/>
    </source>
</evidence>
<dbReference type="SMART" id="SM00829">
    <property type="entry name" value="PKS_ER"/>
    <property type="match status" value="1"/>
</dbReference>
<reference evidence="7" key="1">
    <citation type="submission" date="2017-01" db="EMBL/GenBank/DDBJ databases">
        <authorList>
            <person name="Varghese N."/>
            <person name="Submissions S."/>
        </authorList>
    </citation>
    <scope>NUCLEOTIDE SEQUENCE [LARGE SCALE GENOMIC DNA]</scope>
    <source>
        <strain evidence="7">ATCC 51758</strain>
    </source>
</reference>
<dbReference type="Gene3D" id="3.40.50.720">
    <property type="entry name" value="NAD(P)-binding Rossmann-like Domain"/>
    <property type="match status" value="1"/>
</dbReference>
<keyword evidence="1 4" id="KW-0479">Metal-binding</keyword>